<dbReference type="RefSeq" id="WP_307483083.1">
    <property type="nucleotide sequence ID" value="NZ_JAUTBF010000001.1"/>
</dbReference>
<dbReference type="InterPro" id="IPR036928">
    <property type="entry name" value="AS_sf"/>
</dbReference>
<name>A0ABU0TUY7_MICTR</name>
<evidence type="ECO:0000313" key="1">
    <source>
        <dbReference type="EMBL" id="MDQ1123478.1"/>
    </source>
</evidence>
<comment type="caution">
    <text evidence="1">The sequence shown here is derived from an EMBL/GenBank/DDBJ whole genome shotgun (WGS) entry which is preliminary data.</text>
</comment>
<dbReference type="SUPFAM" id="SSF75304">
    <property type="entry name" value="Amidase signature (AS) enzymes"/>
    <property type="match status" value="1"/>
</dbReference>
<accession>A0ABU0TUY7</accession>
<dbReference type="EMBL" id="JAUTBF010000001">
    <property type="protein sequence ID" value="MDQ1123478.1"/>
    <property type="molecule type" value="Genomic_DNA"/>
</dbReference>
<reference evidence="1 2" key="1">
    <citation type="submission" date="2023-07" db="EMBL/GenBank/DDBJ databases">
        <title>Functional and genomic diversity of the sorghum phyllosphere microbiome.</title>
        <authorList>
            <person name="Shade A."/>
        </authorList>
    </citation>
    <scope>NUCLEOTIDE SEQUENCE [LARGE SCALE GENOMIC DNA]</scope>
    <source>
        <strain evidence="1 2">SORGH_AS_1207</strain>
    </source>
</reference>
<sequence length="182" mass="19395">MIGPLVGEYLTSALGPGLSNGLGTAAEASFCASGMGEETWSSRHAPASHNALVACTPSRGVISVPDNWPLVPTMGVGAPQTRTIGDLQHVLDAVVTDDPEIEGDLQRTQPFIELPRPSEVCPLQSGRVLDDDLFAWFCATGRLADARAQFAAARERFGTQDRWPRLAANFDETAQKYGVALS</sequence>
<keyword evidence="2" id="KW-1185">Reference proteome</keyword>
<gene>
    <name evidence="1" type="ORF">QE412_002051</name>
</gene>
<dbReference type="PANTHER" id="PTHR42678">
    <property type="entry name" value="AMIDASE"/>
    <property type="match status" value="1"/>
</dbReference>
<dbReference type="PANTHER" id="PTHR42678:SF11">
    <property type="entry name" value="AMIDASE FAMILY PROTEIN"/>
    <property type="match status" value="1"/>
</dbReference>
<dbReference type="Proteomes" id="UP001226691">
    <property type="component" value="Unassembled WGS sequence"/>
</dbReference>
<evidence type="ECO:0000313" key="2">
    <source>
        <dbReference type="Proteomes" id="UP001226691"/>
    </source>
</evidence>
<protein>
    <submittedName>
        <fullName evidence="1">Asp-tRNA(Asn)/Glu-tRNA(Gln) amidotransferase A subunit family amidase</fullName>
    </submittedName>
</protein>
<organism evidence="1 2">
    <name type="scientific">Microbacterium trichothecenolyticum</name>
    <name type="common">Aureobacterium trichothecenolyticum</name>
    <dbReference type="NCBI Taxonomy" id="69370"/>
    <lineage>
        <taxon>Bacteria</taxon>
        <taxon>Bacillati</taxon>
        <taxon>Actinomycetota</taxon>
        <taxon>Actinomycetes</taxon>
        <taxon>Micrococcales</taxon>
        <taxon>Microbacteriaceae</taxon>
        <taxon>Microbacterium</taxon>
    </lineage>
</organism>
<dbReference type="Gene3D" id="3.90.1300.10">
    <property type="entry name" value="Amidase signature (AS) domain"/>
    <property type="match status" value="1"/>
</dbReference>
<proteinExistence type="predicted"/>